<gene>
    <name evidence="2" type="ORF">B0H65DRAFT_582429</name>
</gene>
<evidence type="ECO:0000313" key="3">
    <source>
        <dbReference type="Proteomes" id="UP001278500"/>
    </source>
</evidence>
<organism evidence="2 3">
    <name type="scientific">Neurospora tetraspora</name>
    <dbReference type="NCBI Taxonomy" id="94610"/>
    <lineage>
        <taxon>Eukaryota</taxon>
        <taxon>Fungi</taxon>
        <taxon>Dikarya</taxon>
        <taxon>Ascomycota</taxon>
        <taxon>Pezizomycotina</taxon>
        <taxon>Sordariomycetes</taxon>
        <taxon>Sordariomycetidae</taxon>
        <taxon>Sordariales</taxon>
        <taxon>Sordariaceae</taxon>
        <taxon>Neurospora</taxon>
    </lineage>
</organism>
<protein>
    <submittedName>
        <fullName evidence="2">Uncharacterized protein</fullName>
    </submittedName>
</protein>
<name>A0AAE0MNB5_9PEZI</name>
<keyword evidence="3" id="KW-1185">Reference proteome</keyword>
<comment type="caution">
    <text evidence="2">The sequence shown here is derived from an EMBL/GenBank/DDBJ whole genome shotgun (WGS) entry which is preliminary data.</text>
</comment>
<evidence type="ECO:0000313" key="2">
    <source>
        <dbReference type="EMBL" id="KAK3338420.1"/>
    </source>
</evidence>
<dbReference type="GeneID" id="87868003"/>
<accession>A0AAE0MNB5</accession>
<dbReference type="EMBL" id="JAUEPP010000008">
    <property type="protein sequence ID" value="KAK3338420.1"/>
    <property type="molecule type" value="Genomic_DNA"/>
</dbReference>
<dbReference type="Proteomes" id="UP001278500">
    <property type="component" value="Unassembled WGS sequence"/>
</dbReference>
<proteinExistence type="predicted"/>
<evidence type="ECO:0000256" key="1">
    <source>
        <dbReference type="SAM" id="MobiDB-lite"/>
    </source>
</evidence>
<feature type="compositionally biased region" description="Polar residues" evidence="1">
    <location>
        <begin position="113"/>
        <end position="135"/>
    </location>
</feature>
<dbReference type="AlphaFoldDB" id="A0AAE0MNB5"/>
<dbReference type="RefSeq" id="XP_062677871.1">
    <property type="nucleotide sequence ID" value="XM_062830849.1"/>
</dbReference>
<reference evidence="2" key="1">
    <citation type="journal article" date="2023" name="Mol. Phylogenet. Evol.">
        <title>Genome-scale phylogeny and comparative genomics of the fungal order Sordariales.</title>
        <authorList>
            <person name="Hensen N."/>
            <person name="Bonometti L."/>
            <person name="Westerberg I."/>
            <person name="Brannstrom I.O."/>
            <person name="Guillou S."/>
            <person name="Cros-Aarteil S."/>
            <person name="Calhoun S."/>
            <person name="Haridas S."/>
            <person name="Kuo A."/>
            <person name="Mondo S."/>
            <person name="Pangilinan J."/>
            <person name="Riley R."/>
            <person name="LaButti K."/>
            <person name="Andreopoulos B."/>
            <person name="Lipzen A."/>
            <person name="Chen C."/>
            <person name="Yan M."/>
            <person name="Daum C."/>
            <person name="Ng V."/>
            <person name="Clum A."/>
            <person name="Steindorff A."/>
            <person name="Ohm R.A."/>
            <person name="Martin F."/>
            <person name="Silar P."/>
            <person name="Natvig D.O."/>
            <person name="Lalanne C."/>
            <person name="Gautier V."/>
            <person name="Ament-Velasquez S.L."/>
            <person name="Kruys A."/>
            <person name="Hutchinson M.I."/>
            <person name="Powell A.J."/>
            <person name="Barry K."/>
            <person name="Miller A.N."/>
            <person name="Grigoriev I.V."/>
            <person name="Debuchy R."/>
            <person name="Gladieux P."/>
            <person name="Hiltunen Thoren M."/>
            <person name="Johannesson H."/>
        </authorList>
    </citation>
    <scope>NUCLEOTIDE SEQUENCE</scope>
    <source>
        <strain evidence="2">CBS 560.94</strain>
    </source>
</reference>
<sequence length="227" mass="25779">MSQQNPSTPIYPLFMFLFETERFLLEALKSRDTVEPAVHEELKNAYQKFRKWGIENYKYLAEMADDLENSEVHKPKNYKGYQILFWKFRKMWPNVYLVKQVMKDRAKAKGGQETPTTAEGDSATTTSNASQQNPPKSEHPPPTSDTTANLFAKFKSPVMLPFAKWWAEAQDKKEGPLLPASSFEQAIEGICSSISLILEDWETDIAPDLMPEVEPRELSTGGEGHSG</sequence>
<reference evidence="2" key="2">
    <citation type="submission" date="2023-06" db="EMBL/GenBank/DDBJ databases">
        <authorList>
            <consortium name="Lawrence Berkeley National Laboratory"/>
            <person name="Haridas S."/>
            <person name="Hensen N."/>
            <person name="Bonometti L."/>
            <person name="Westerberg I."/>
            <person name="Brannstrom I.O."/>
            <person name="Guillou S."/>
            <person name="Cros-Aarteil S."/>
            <person name="Calhoun S."/>
            <person name="Kuo A."/>
            <person name="Mondo S."/>
            <person name="Pangilinan J."/>
            <person name="Riley R."/>
            <person name="Labutti K."/>
            <person name="Andreopoulos B."/>
            <person name="Lipzen A."/>
            <person name="Chen C."/>
            <person name="Yanf M."/>
            <person name="Daum C."/>
            <person name="Ng V."/>
            <person name="Clum A."/>
            <person name="Steindorff A."/>
            <person name="Ohm R."/>
            <person name="Martin F."/>
            <person name="Silar P."/>
            <person name="Natvig D."/>
            <person name="Lalanne C."/>
            <person name="Gautier V."/>
            <person name="Ament-Velasquez S.L."/>
            <person name="Kruys A."/>
            <person name="Hutchinson M.I."/>
            <person name="Powell A.J."/>
            <person name="Barry K."/>
            <person name="Miller A.N."/>
            <person name="Grigoriev I.V."/>
            <person name="Debuchy R."/>
            <person name="Gladieux P."/>
            <person name="Thoren M.H."/>
            <person name="Johannesson H."/>
        </authorList>
    </citation>
    <scope>NUCLEOTIDE SEQUENCE</scope>
    <source>
        <strain evidence="2">CBS 560.94</strain>
    </source>
</reference>
<feature type="region of interest" description="Disordered" evidence="1">
    <location>
        <begin position="106"/>
        <end position="148"/>
    </location>
</feature>